<keyword evidence="2" id="KW-1185">Reference proteome</keyword>
<protein>
    <submittedName>
        <fullName evidence="1">Uncharacterized protein</fullName>
    </submittedName>
</protein>
<evidence type="ECO:0000313" key="1">
    <source>
        <dbReference type="EMBL" id="MFC5137006.1"/>
    </source>
</evidence>
<dbReference type="EMBL" id="JBHSKG010000001">
    <property type="protein sequence ID" value="MFC5137006.1"/>
    <property type="molecule type" value="Genomic_DNA"/>
</dbReference>
<proteinExistence type="predicted"/>
<comment type="caution">
    <text evidence="1">The sequence shown here is derived from an EMBL/GenBank/DDBJ whole genome shotgun (WGS) entry which is preliminary data.</text>
</comment>
<evidence type="ECO:0000313" key="2">
    <source>
        <dbReference type="Proteomes" id="UP001596175"/>
    </source>
</evidence>
<sequence length="207" mass="23110">MNERRAVVAGIRELQAADQQWRTEHPELALPGALLDVITSCGFQYYAEHDVTDDLRFLDRAGELLKHAPSLVAPYWTSAATCIRRLAHEAEPLRADTGDLDAREALRRVLVEVPPDVLLGRRDEEASPVLVCRNEAIGLADGISTPYRCASRISALAYFSAPDRYGVIDEMVALRERYETSATERVELAESIRAGVRRYLEWSQAGT</sequence>
<dbReference type="Proteomes" id="UP001596175">
    <property type="component" value="Unassembled WGS sequence"/>
</dbReference>
<dbReference type="RefSeq" id="WP_378019226.1">
    <property type="nucleotide sequence ID" value="NZ_JBHSKG010000001.1"/>
</dbReference>
<organism evidence="1 2">
    <name type="scientific">Actinomycetospora rhizophila</name>
    <dbReference type="NCBI Taxonomy" id="1416876"/>
    <lineage>
        <taxon>Bacteria</taxon>
        <taxon>Bacillati</taxon>
        <taxon>Actinomycetota</taxon>
        <taxon>Actinomycetes</taxon>
        <taxon>Pseudonocardiales</taxon>
        <taxon>Pseudonocardiaceae</taxon>
        <taxon>Actinomycetospora</taxon>
    </lineage>
</organism>
<name>A0ABV9Z658_9PSEU</name>
<reference evidence="2" key="1">
    <citation type="journal article" date="2019" name="Int. J. Syst. Evol. Microbiol.">
        <title>The Global Catalogue of Microorganisms (GCM) 10K type strain sequencing project: providing services to taxonomists for standard genome sequencing and annotation.</title>
        <authorList>
            <consortium name="The Broad Institute Genomics Platform"/>
            <consortium name="The Broad Institute Genome Sequencing Center for Infectious Disease"/>
            <person name="Wu L."/>
            <person name="Ma J."/>
        </authorList>
    </citation>
    <scope>NUCLEOTIDE SEQUENCE [LARGE SCALE GENOMIC DNA]</scope>
    <source>
        <strain evidence="2">XZYJ18</strain>
    </source>
</reference>
<gene>
    <name evidence="1" type="ORF">ACFPK1_02080</name>
</gene>
<accession>A0ABV9Z658</accession>